<feature type="transmembrane region" description="Helical" evidence="7">
    <location>
        <begin position="420"/>
        <end position="436"/>
    </location>
</feature>
<protein>
    <submittedName>
        <fullName evidence="8">MATE family efflux transporter</fullName>
    </submittedName>
</protein>
<evidence type="ECO:0000256" key="7">
    <source>
        <dbReference type="SAM" id="Phobius"/>
    </source>
</evidence>
<feature type="transmembrane region" description="Helical" evidence="7">
    <location>
        <begin position="316"/>
        <end position="334"/>
    </location>
</feature>
<keyword evidence="5 7" id="KW-1133">Transmembrane helix</keyword>
<dbReference type="PANTHER" id="PTHR43549">
    <property type="entry name" value="MULTIDRUG RESISTANCE PROTEIN YPNP-RELATED"/>
    <property type="match status" value="1"/>
</dbReference>
<dbReference type="InterPro" id="IPR048279">
    <property type="entry name" value="MdtK-like"/>
</dbReference>
<dbReference type="NCBIfam" id="TIGR00797">
    <property type="entry name" value="matE"/>
    <property type="match status" value="1"/>
</dbReference>
<dbReference type="PANTHER" id="PTHR43549:SF3">
    <property type="entry name" value="MULTIDRUG RESISTANCE PROTEIN YPNP-RELATED"/>
    <property type="match status" value="1"/>
</dbReference>
<keyword evidence="4 7" id="KW-0812">Transmembrane</keyword>
<feature type="transmembrane region" description="Helical" evidence="7">
    <location>
        <begin position="12"/>
        <end position="31"/>
    </location>
</feature>
<gene>
    <name evidence="8" type="ORF">V5R04_13710</name>
</gene>
<comment type="subcellular location">
    <subcellularLocation>
        <location evidence="1">Cell membrane</location>
        <topology evidence="1">Multi-pass membrane protein</topology>
    </subcellularLocation>
</comment>
<evidence type="ECO:0000256" key="1">
    <source>
        <dbReference type="ARBA" id="ARBA00004651"/>
    </source>
</evidence>
<evidence type="ECO:0000256" key="4">
    <source>
        <dbReference type="ARBA" id="ARBA00022692"/>
    </source>
</evidence>
<feature type="transmembrane region" description="Helical" evidence="7">
    <location>
        <begin position="354"/>
        <end position="374"/>
    </location>
</feature>
<keyword evidence="3" id="KW-1003">Cell membrane</keyword>
<accession>A0AAU7DX16</accession>
<feature type="transmembrane region" description="Helical" evidence="7">
    <location>
        <begin position="192"/>
        <end position="212"/>
    </location>
</feature>
<reference evidence="8" key="1">
    <citation type="submission" date="2024-02" db="EMBL/GenBank/DDBJ databases">
        <title>Tomenella chthoni gen. nov. sp. nov., a member of the family Jonesiaceae isolated from bat guano.</title>
        <authorList>
            <person name="Miller S.L."/>
            <person name="King J."/>
            <person name="Sankaranarayanan K."/>
            <person name="Lawson P.A."/>
        </authorList>
    </citation>
    <scope>NUCLEOTIDE SEQUENCE</scope>
    <source>
        <strain evidence="8">BS-20</strain>
    </source>
</reference>
<organism evidence="8">
    <name type="scientific">Jonesiaceae bacterium BS-20</name>
    <dbReference type="NCBI Taxonomy" id="3120821"/>
    <lineage>
        <taxon>Bacteria</taxon>
        <taxon>Bacillati</taxon>
        <taxon>Actinomycetota</taxon>
        <taxon>Actinomycetes</taxon>
        <taxon>Micrococcales</taxon>
        <taxon>Jonesiaceae</taxon>
    </lineage>
</organism>
<proteinExistence type="predicted"/>
<evidence type="ECO:0000256" key="2">
    <source>
        <dbReference type="ARBA" id="ARBA00022448"/>
    </source>
</evidence>
<dbReference type="AlphaFoldDB" id="A0AAU7DX16"/>
<dbReference type="InterPro" id="IPR052031">
    <property type="entry name" value="Membrane_Transporter-Flippase"/>
</dbReference>
<evidence type="ECO:0000256" key="3">
    <source>
        <dbReference type="ARBA" id="ARBA00022475"/>
    </source>
</evidence>
<evidence type="ECO:0000256" key="6">
    <source>
        <dbReference type="ARBA" id="ARBA00023136"/>
    </source>
</evidence>
<dbReference type="InterPro" id="IPR002528">
    <property type="entry name" value="MATE_fam"/>
</dbReference>
<feature type="transmembrane region" description="Helical" evidence="7">
    <location>
        <begin position="43"/>
        <end position="64"/>
    </location>
</feature>
<feature type="transmembrane region" description="Helical" evidence="7">
    <location>
        <begin position="395"/>
        <end position="414"/>
    </location>
</feature>
<evidence type="ECO:0000313" key="8">
    <source>
        <dbReference type="EMBL" id="XBH21256.1"/>
    </source>
</evidence>
<dbReference type="Pfam" id="PF01554">
    <property type="entry name" value="MatE"/>
    <property type="match status" value="2"/>
</dbReference>
<keyword evidence="6 7" id="KW-0472">Membrane</keyword>
<feature type="transmembrane region" description="Helical" evidence="7">
    <location>
        <begin position="92"/>
        <end position="114"/>
    </location>
</feature>
<dbReference type="GO" id="GO:0005886">
    <property type="term" value="C:plasma membrane"/>
    <property type="evidence" value="ECO:0007669"/>
    <property type="project" value="UniProtKB-SubCell"/>
</dbReference>
<name>A0AAU7DX16_9MICO</name>
<dbReference type="EMBL" id="CP146203">
    <property type="protein sequence ID" value="XBH21256.1"/>
    <property type="molecule type" value="Genomic_DNA"/>
</dbReference>
<feature type="transmembrane region" description="Helical" evidence="7">
    <location>
        <begin position="281"/>
        <end position="304"/>
    </location>
</feature>
<dbReference type="GO" id="GO:0015297">
    <property type="term" value="F:antiporter activity"/>
    <property type="evidence" value="ECO:0007669"/>
    <property type="project" value="InterPro"/>
</dbReference>
<feature type="transmembrane region" description="Helical" evidence="7">
    <location>
        <begin position="233"/>
        <end position="261"/>
    </location>
</feature>
<dbReference type="GO" id="GO:0042910">
    <property type="term" value="F:xenobiotic transmembrane transporter activity"/>
    <property type="evidence" value="ECO:0007669"/>
    <property type="project" value="InterPro"/>
</dbReference>
<sequence>MTKTLTAGTPWRVILVFSIPLLIGNIVQQLYHVVDAMVVGQVLGVNALAAVGATGSILFLLLGFSWGMTNGFAIPTAQAFGAGDTESVKRSVAAGTVLTAAVSVVMTVGAPFVAEPLLVLMRTPSELLADATTFAVISFLGASATMFFNFLSAIIRAIGDSKTPLYFLVIACVANIILVIAFVGWFSWGVGGAAVATVLSQLFSVVLCLFYVRKSLPTLHVEKRHWQISKDDIKLHLHLGLPMGFQASIIAIGALAVQIRLNTLGSDAVAAYTAATRVDGLAVAFLASLGLAVATFTAQNYGAGKIDRIITGVRQGIWLSVVTSVVLGIVLIAAGSPIIRTFVGNGEETVVGMAHWFLVTNGALYWVLGILFITRNALQGLGRTVSPTLSGVFELVMRVVVAIVLGAIMGFDGIVLSNPLAWLGAVVLLLPAWWATKKIILEEAEMAGMVAEQDLVQSTAQASAGLEPGDVAVLQDAPAEPEQEKVLIGQES</sequence>
<evidence type="ECO:0000256" key="5">
    <source>
        <dbReference type="ARBA" id="ARBA00022989"/>
    </source>
</evidence>
<dbReference type="CDD" id="cd13138">
    <property type="entry name" value="MATE_yoeA_like"/>
    <property type="match status" value="1"/>
</dbReference>
<feature type="transmembrane region" description="Helical" evidence="7">
    <location>
        <begin position="165"/>
        <end position="186"/>
    </location>
</feature>
<feature type="transmembrane region" description="Helical" evidence="7">
    <location>
        <begin position="134"/>
        <end position="158"/>
    </location>
</feature>
<dbReference type="PIRSF" id="PIRSF006603">
    <property type="entry name" value="DinF"/>
    <property type="match status" value="1"/>
</dbReference>
<keyword evidence="2" id="KW-0813">Transport</keyword>